<evidence type="ECO:0000256" key="7">
    <source>
        <dbReference type="ARBA" id="ARBA00023242"/>
    </source>
</evidence>
<evidence type="ECO:0000256" key="3">
    <source>
        <dbReference type="ARBA" id="ARBA00007142"/>
    </source>
</evidence>
<feature type="region of interest" description="Disordered" evidence="9">
    <location>
        <begin position="27"/>
        <end position="84"/>
    </location>
</feature>
<evidence type="ECO:0000256" key="2">
    <source>
        <dbReference type="ARBA" id="ARBA00004604"/>
    </source>
</evidence>
<dbReference type="GO" id="GO:0005730">
    <property type="term" value="C:nucleolus"/>
    <property type="evidence" value="ECO:0007669"/>
    <property type="project" value="UniProtKB-SubCell"/>
</dbReference>
<organism evidence="10 11">
    <name type="scientific">Candida theae</name>
    <dbReference type="NCBI Taxonomy" id="1198502"/>
    <lineage>
        <taxon>Eukaryota</taxon>
        <taxon>Fungi</taxon>
        <taxon>Dikarya</taxon>
        <taxon>Ascomycota</taxon>
        <taxon>Saccharomycotina</taxon>
        <taxon>Pichiomycetes</taxon>
        <taxon>Debaryomycetaceae</taxon>
        <taxon>Candida/Lodderomyces clade</taxon>
        <taxon>Candida</taxon>
    </lineage>
</organism>
<evidence type="ECO:0000256" key="1">
    <source>
        <dbReference type="ARBA" id="ARBA00002711"/>
    </source>
</evidence>
<dbReference type="InterPro" id="IPR031404">
    <property type="entry name" value="Rrt14"/>
</dbReference>
<evidence type="ECO:0000256" key="4">
    <source>
        <dbReference type="ARBA" id="ARBA00014115"/>
    </source>
</evidence>
<protein>
    <recommendedName>
        <fullName evidence="4 8">Regulator of rDNA transcription 14</fullName>
    </recommendedName>
</protein>
<comment type="function">
    <text evidence="1 8">Involved in ribosome biogenesis, probably through modulation of rDNA transcription.</text>
</comment>
<keyword evidence="7 8" id="KW-0539">Nucleus</keyword>
<keyword evidence="11" id="KW-1185">Reference proteome</keyword>
<name>A0AAD5G192_9ASCO</name>
<evidence type="ECO:0000313" key="11">
    <source>
        <dbReference type="Proteomes" id="UP001204833"/>
    </source>
</evidence>
<dbReference type="EMBL" id="JAIHNG010000013">
    <property type="protein sequence ID" value="KAI5968448.1"/>
    <property type="molecule type" value="Genomic_DNA"/>
</dbReference>
<evidence type="ECO:0000313" key="10">
    <source>
        <dbReference type="EMBL" id="KAI5968448.1"/>
    </source>
</evidence>
<dbReference type="Pfam" id="PF17075">
    <property type="entry name" value="RRT14"/>
    <property type="match status" value="1"/>
</dbReference>
<evidence type="ECO:0000256" key="8">
    <source>
        <dbReference type="RuleBase" id="RU362137"/>
    </source>
</evidence>
<comment type="similarity">
    <text evidence="3 8">Belongs to the RRT14 family.</text>
</comment>
<gene>
    <name evidence="8" type="primary">RRT14</name>
    <name evidence="10" type="ORF">KGF57_000142</name>
</gene>
<proteinExistence type="inferred from homology"/>
<dbReference type="Proteomes" id="UP001204833">
    <property type="component" value="Unassembled WGS sequence"/>
</dbReference>
<keyword evidence="5 8" id="KW-0805">Transcription regulation</keyword>
<feature type="compositionally biased region" description="Basic residues" evidence="9">
    <location>
        <begin position="67"/>
        <end position="80"/>
    </location>
</feature>
<evidence type="ECO:0000256" key="5">
    <source>
        <dbReference type="ARBA" id="ARBA00023015"/>
    </source>
</evidence>
<evidence type="ECO:0000256" key="6">
    <source>
        <dbReference type="ARBA" id="ARBA00023163"/>
    </source>
</evidence>
<evidence type="ECO:0000256" key="9">
    <source>
        <dbReference type="SAM" id="MobiDB-lite"/>
    </source>
</evidence>
<accession>A0AAD5G192</accession>
<dbReference type="AlphaFoldDB" id="A0AAD5G192"/>
<sequence length="222" mass="25176">MAFTSKASQHQAEQTVNKLFADILHTQPTTSTSTNNKDDAKLSSTQILTNQLHRGPKSTRANPKSQSKNKRSTLQKKNKKRESQDKKFEKFIKYNHILSKPASQQTESDKAYLRKLVRKNTNQIKNLSHIDDFEVESELQSVKLQLLNDLQPTLSSSKRRLRKKLLVPNKKSEHGEGDGDAVTKQEYIDFDDKVKRGLISMPGLTPGLAPVDYNESESEPDT</sequence>
<comment type="caution">
    <text evidence="10">The sequence shown here is derived from an EMBL/GenBank/DDBJ whole genome shotgun (WGS) entry which is preliminary data.</text>
</comment>
<comment type="subcellular location">
    <subcellularLocation>
        <location evidence="2 8">Nucleus</location>
        <location evidence="2 8">Nucleolus</location>
    </subcellularLocation>
</comment>
<keyword evidence="6 8" id="KW-0804">Transcription</keyword>
<reference evidence="10 11" key="1">
    <citation type="journal article" date="2022" name="DNA Res.">
        <title>Genome analysis of five recently described species of the CUG-Ser clade uncovers Candida theae as a new hybrid lineage with pathogenic potential in the Candida parapsilosis species complex.</title>
        <authorList>
            <person name="Mixao V."/>
            <person name="Del Olmo V."/>
            <person name="Hegedusova E."/>
            <person name="Saus E."/>
            <person name="Pryszcz L."/>
            <person name="Cillingova A."/>
            <person name="Nosek J."/>
            <person name="Gabaldon T."/>
        </authorList>
    </citation>
    <scope>NUCLEOTIDE SEQUENCE [LARGE SCALE GENOMIC DNA]</scope>
    <source>
        <strain evidence="10 11">CBS 12239</strain>
    </source>
</reference>
<feature type="compositionally biased region" description="Polar residues" evidence="9">
    <location>
        <begin position="42"/>
        <end position="52"/>
    </location>
</feature>